<sequence length="100" mass="11633">MGRGGPSWNLIRAYKIWEWFLQVALPWSKTLNGPKAIIGDNLSSRLNLRTINICQEEDIKFIFLPPQLHASMQAVSCLLYCTLQKNLEKYPDRLQNRNSR</sequence>
<gene>
    <name evidence="1" type="ORF">NQ318_012471</name>
</gene>
<organism evidence="1 2">
    <name type="scientific">Aromia moschata</name>
    <dbReference type="NCBI Taxonomy" id="1265417"/>
    <lineage>
        <taxon>Eukaryota</taxon>
        <taxon>Metazoa</taxon>
        <taxon>Ecdysozoa</taxon>
        <taxon>Arthropoda</taxon>
        <taxon>Hexapoda</taxon>
        <taxon>Insecta</taxon>
        <taxon>Pterygota</taxon>
        <taxon>Neoptera</taxon>
        <taxon>Endopterygota</taxon>
        <taxon>Coleoptera</taxon>
        <taxon>Polyphaga</taxon>
        <taxon>Cucujiformia</taxon>
        <taxon>Chrysomeloidea</taxon>
        <taxon>Cerambycidae</taxon>
        <taxon>Cerambycinae</taxon>
        <taxon>Callichromatini</taxon>
        <taxon>Aromia</taxon>
    </lineage>
</organism>
<comment type="caution">
    <text evidence="1">The sequence shown here is derived from an EMBL/GenBank/DDBJ whole genome shotgun (WGS) entry which is preliminary data.</text>
</comment>
<reference evidence="1" key="1">
    <citation type="journal article" date="2023" name="Insect Mol. Biol.">
        <title>Genome sequencing provides insights into the evolution of gene families encoding plant cell wall-degrading enzymes in longhorned beetles.</title>
        <authorList>
            <person name="Shin N.R."/>
            <person name="Okamura Y."/>
            <person name="Kirsch R."/>
            <person name="Pauchet Y."/>
        </authorList>
    </citation>
    <scope>NUCLEOTIDE SEQUENCE</scope>
    <source>
        <strain evidence="1">AMC_N1</strain>
    </source>
</reference>
<keyword evidence="2" id="KW-1185">Reference proteome</keyword>
<dbReference type="Proteomes" id="UP001162162">
    <property type="component" value="Unassembled WGS sequence"/>
</dbReference>
<dbReference type="AlphaFoldDB" id="A0AAV8X7T6"/>
<evidence type="ECO:0000313" key="1">
    <source>
        <dbReference type="EMBL" id="KAJ8934495.1"/>
    </source>
</evidence>
<accession>A0AAV8X7T6</accession>
<name>A0AAV8X7T6_9CUCU</name>
<dbReference type="EMBL" id="JAPWTK010001036">
    <property type="protein sequence ID" value="KAJ8934495.1"/>
    <property type="molecule type" value="Genomic_DNA"/>
</dbReference>
<protein>
    <submittedName>
        <fullName evidence="1">Uncharacterized protein</fullName>
    </submittedName>
</protein>
<evidence type="ECO:0000313" key="2">
    <source>
        <dbReference type="Proteomes" id="UP001162162"/>
    </source>
</evidence>
<proteinExistence type="predicted"/>